<sequence>MRMLTQMCFPLSLQYEVAATELKNESIKLAKVDCTEEQDICSEHGVEGYPTLKVFRKGTPTEYTGPRKSDGIINYMRKQALPAVSIVTAENVTEFSKKDKIVAIAYVTSPSEAETFHKLADEHRDSFLFGLSTDSGAAAKTGATVPSIVLYRTFDEPEVVYPGKADSLDELTSFLKAQSVPIIDEVGPENFMTYAEAGLPLAYYFTKPDYAGKDKDLEALKPLAKELKGKVNFVWIDAEKFVNHAKTLNIQSEDWPAFAIQDIHAQTKYPLAKTGKDLIKAVPDFVKDFTAGKLTPSIKSDPTPKTQDGPVHVLVADEFDKVVFDDKKDVLVEFYAPWCGHCKKLAPTYDTLGEKYKAHKDKIVIAKMDATTNDIPPSAGFQVGSFPTIKFKPAGGKEWIDFNGERTLDGFVEFIGLNAKNTIDVKLDSANTTGADEAAAAADPKPAHAHDEL</sequence>
<evidence type="ECO:0000313" key="17">
    <source>
        <dbReference type="Proteomes" id="UP000027361"/>
    </source>
</evidence>
<evidence type="ECO:0000313" key="16">
    <source>
        <dbReference type="EMBL" id="KDN45589.1"/>
    </source>
</evidence>
<keyword evidence="7" id="KW-0677">Repeat</keyword>
<dbReference type="NCBIfam" id="TIGR01126">
    <property type="entry name" value="pdi_dom"/>
    <property type="match status" value="1"/>
</dbReference>
<keyword evidence="10 14" id="KW-0413">Isomerase</keyword>
<comment type="catalytic activity">
    <reaction evidence="1 14">
        <text>Catalyzes the rearrangement of -S-S- bonds in proteins.</text>
        <dbReference type="EC" id="5.3.4.1"/>
    </reaction>
</comment>
<evidence type="ECO:0000256" key="6">
    <source>
        <dbReference type="ARBA" id="ARBA00022729"/>
    </source>
</evidence>
<dbReference type="CDD" id="cd02995">
    <property type="entry name" value="PDI_a_PDI_a'_C"/>
    <property type="match status" value="1"/>
</dbReference>
<dbReference type="SUPFAM" id="SSF52833">
    <property type="entry name" value="Thioredoxin-like"/>
    <property type="match status" value="4"/>
</dbReference>
<dbReference type="GO" id="GO:0034976">
    <property type="term" value="P:response to endoplasmic reticulum stress"/>
    <property type="evidence" value="ECO:0007669"/>
    <property type="project" value="TreeGrafter"/>
</dbReference>
<dbReference type="CDD" id="cd02982">
    <property type="entry name" value="PDI_b'_family"/>
    <property type="match status" value="1"/>
</dbReference>
<dbReference type="EC" id="5.3.4.1" evidence="5 14"/>
<dbReference type="GO" id="GO:0003756">
    <property type="term" value="F:protein disulfide isomerase activity"/>
    <property type="evidence" value="ECO:0007669"/>
    <property type="project" value="UniProtKB-EC"/>
</dbReference>
<evidence type="ECO:0000256" key="5">
    <source>
        <dbReference type="ARBA" id="ARBA00012723"/>
    </source>
</evidence>
<dbReference type="NCBIfam" id="TIGR01130">
    <property type="entry name" value="ER_PDI_fam"/>
    <property type="match status" value="1"/>
</dbReference>
<dbReference type="Pfam" id="PF00085">
    <property type="entry name" value="Thioredoxin"/>
    <property type="match status" value="2"/>
</dbReference>
<keyword evidence="9" id="KW-1015">Disulfide bond</keyword>
<organism evidence="16 17">
    <name type="scientific">Tilletiaria anomala (strain ATCC 24038 / CBS 436.72 / UBC 951)</name>
    <dbReference type="NCBI Taxonomy" id="1037660"/>
    <lineage>
        <taxon>Eukaryota</taxon>
        <taxon>Fungi</taxon>
        <taxon>Dikarya</taxon>
        <taxon>Basidiomycota</taxon>
        <taxon>Ustilaginomycotina</taxon>
        <taxon>Exobasidiomycetes</taxon>
        <taxon>Georgefischeriales</taxon>
        <taxon>Tilletiariaceae</taxon>
        <taxon>Tilletiaria</taxon>
    </lineage>
</organism>
<dbReference type="InterPro" id="IPR017937">
    <property type="entry name" value="Thioredoxin_CS"/>
</dbReference>
<name>A0A066W3C3_TILAU</name>
<dbReference type="STRING" id="1037660.A0A066W3C3"/>
<evidence type="ECO:0000256" key="8">
    <source>
        <dbReference type="ARBA" id="ARBA00022824"/>
    </source>
</evidence>
<dbReference type="AlphaFoldDB" id="A0A066W3C3"/>
<comment type="function">
    <text evidence="2">Participates in the folding of proteins containing disulfide bonds, may be involved in glycosylation, prolyl hydroxylation and triglyceride transfer.</text>
</comment>
<dbReference type="PROSITE" id="PS00194">
    <property type="entry name" value="THIOREDOXIN_1"/>
    <property type="match status" value="1"/>
</dbReference>
<keyword evidence="6" id="KW-0732">Signal</keyword>
<dbReference type="PROSITE" id="PS51352">
    <property type="entry name" value="THIOREDOXIN_2"/>
    <property type="match status" value="1"/>
</dbReference>
<evidence type="ECO:0000259" key="15">
    <source>
        <dbReference type="PROSITE" id="PS51352"/>
    </source>
</evidence>
<evidence type="ECO:0000256" key="12">
    <source>
        <dbReference type="ARBA" id="ARBA00039846"/>
    </source>
</evidence>
<evidence type="ECO:0000256" key="7">
    <source>
        <dbReference type="ARBA" id="ARBA00022737"/>
    </source>
</evidence>
<dbReference type="OMA" id="FFGMKKD"/>
<dbReference type="RefSeq" id="XP_013243228.1">
    <property type="nucleotide sequence ID" value="XM_013387774.1"/>
</dbReference>
<comment type="subcellular location">
    <subcellularLocation>
        <location evidence="3">Endoplasmic reticulum lumen</location>
    </subcellularLocation>
</comment>
<dbReference type="EMBL" id="JMSN01000041">
    <property type="protein sequence ID" value="KDN45589.1"/>
    <property type="molecule type" value="Genomic_DNA"/>
</dbReference>
<accession>A0A066W3C3</accession>
<dbReference type="Pfam" id="PF13848">
    <property type="entry name" value="Thioredoxin_6"/>
    <property type="match status" value="1"/>
</dbReference>
<comment type="similarity">
    <text evidence="4 13">Belongs to the protein disulfide isomerase family.</text>
</comment>
<evidence type="ECO:0000256" key="9">
    <source>
        <dbReference type="ARBA" id="ARBA00023157"/>
    </source>
</evidence>
<dbReference type="FunFam" id="3.40.30.10:FF:000185">
    <property type="entry name" value="Protein disulfide-isomerase"/>
    <property type="match status" value="1"/>
</dbReference>
<dbReference type="GeneID" id="25261374"/>
<dbReference type="FunCoup" id="A0A066W3C3">
    <property type="interactions" value="200"/>
</dbReference>
<dbReference type="InParanoid" id="A0A066W3C3"/>
<dbReference type="PANTHER" id="PTHR18929:SF132">
    <property type="entry name" value="PROTEIN DISULFIDE-ISOMERASE A3"/>
    <property type="match status" value="1"/>
</dbReference>
<gene>
    <name evidence="16" type="ORF">K437DRAFT_120456</name>
</gene>
<dbReference type="FunFam" id="3.40.30.10:FF:000139">
    <property type="entry name" value="Protein disulfide-isomerase"/>
    <property type="match status" value="1"/>
</dbReference>
<evidence type="ECO:0000256" key="1">
    <source>
        <dbReference type="ARBA" id="ARBA00001182"/>
    </source>
</evidence>
<reference evidence="16 17" key="1">
    <citation type="submission" date="2014-05" db="EMBL/GenBank/DDBJ databases">
        <title>Draft genome sequence of a rare smut relative, Tilletiaria anomala UBC 951.</title>
        <authorList>
            <consortium name="DOE Joint Genome Institute"/>
            <person name="Toome M."/>
            <person name="Kuo A."/>
            <person name="Henrissat B."/>
            <person name="Lipzen A."/>
            <person name="Tritt A."/>
            <person name="Yoshinaga Y."/>
            <person name="Zane M."/>
            <person name="Barry K."/>
            <person name="Grigoriev I.V."/>
            <person name="Spatafora J.W."/>
            <person name="Aimea M.C."/>
        </authorList>
    </citation>
    <scope>NUCLEOTIDE SEQUENCE [LARGE SCALE GENOMIC DNA]</scope>
    <source>
        <strain evidence="16 17">UBC 951</strain>
    </source>
</reference>
<dbReference type="InterPro" id="IPR005792">
    <property type="entry name" value="Prot_disulphide_isomerase"/>
</dbReference>
<dbReference type="PRINTS" id="PR00421">
    <property type="entry name" value="THIOREDOXIN"/>
</dbReference>
<dbReference type="InterPro" id="IPR005788">
    <property type="entry name" value="PDI_thioredoxin-like_dom"/>
</dbReference>
<dbReference type="Gene3D" id="3.40.30.10">
    <property type="entry name" value="Glutaredoxin"/>
    <property type="match status" value="4"/>
</dbReference>
<dbReference type="PANTHER" id="PTHR18929">
    <property type="entry name" value="PROTEIN DISULFIDE ISOMERASE"/>
    <property type="match status" value="1"/>
</dbReference>
<evidence type="ECO:0000256" key="3">
    <source>
        <dbReference type="ARBA" id="ARBA00004319"/>
    </source>
</evidence>
<feature type="domain" description="Thioredoxin" evidence="15">
    <location>
        <begin position="276"/>
        <end position="420"/>
    </location>
</feature>
<proteinExistence type="inferred from homology"/>
<dbReference type="GO" id="GO:0005788">
    <property type="term" value="C:endoplasmic reticulum lumen"/>
    <property type="evidence" value="ECO:0007669"/>
    <property type="project" value="UniProtKB-SubCell"/>
</dbReference>
<evidence type="ECO:0000256" key="2">
    <source>
        <dbReference type="ARBA" id="ARBA00002692"/>
    </source>
</evidence>
<dbReference type="Proteomes" id="UP000027361">
    <property type="component" value="Unassembled WGS sequence"/>
</dbReference>
<evidence type="ECO:0000256" key="10">
    <source>
        <dbReference type="ARBA" id="ARBA00023235"/>
    </source>
</evidence>
<dbReference type="FunFam" id="3.40.30.10:FF:000275">
    <property type="entry name" value="Protein disulfide-isomerase, putative"/>
    <property type="match status" value="1"/>
</dbReference>
<keyword evidence="17" id="KW-1185">Reference proteome</keyword>
<evidence type="ECO:0000256" key="14">
    <source>
        <dbReference type="RuleBase" id="RU361130"/>
    </source>
</evidence>
<keyword evidence="8" id="KW-0256">Endoplasmic reticulum</keyword>
<evidence type="ECO:0000256" key="4">
    <source>
        <dbReference type="ARBA" id="ARBA00006347"/>
    </source>
</evidence>
<evidence type="ECO:0000256" key="11">
    <source>
        <dbReference type="ARBA" id="ARBA00023284"/>
    </source>
</evidence>
<dbReference type="InterPro" id="IPR036249">
    <property type="entry name" value="Thioredoxin-like_sf"/>
</dbReference>
<dbReference type="InterPro" id="IPR013766">
    <property type="entry name" value="Thioredoxin_domain"/>
</dbReference>
<comment type="caution">
    <text evidence="16">The sequence shown here is derived from an EMBL/GenBank/DDBJ whole genome shotgun (WGS) entry which is preliminary data.</text>
</comment>
<evidence type="ECO:0000256" key="13">
    <source>
        <dbReference type="RuleBase" id="RU004208"/>
    </source>
</evidence>
<dbReference type="OrthoDB" id="427280at2759"/>
<dbReference type="HOGENOM" id="CLU_025879_5_0_1"/>
<dbReference type="CDD" id="cd02961">
    <property type="entry name" value="PDI_a_family"/>
    <property type="match status" value="1"/>
</dbReference>
<protein>
    <recommendedName>
        <fullName evidence="12 14">Protein disulfide-isomerase</fullName>
        <ecNumber evidence="5 14">5.3.4.1</ecNumber>
    </recommendedName>
</protein>
<dbReference type="CDD" id="cd02981">
    <property type="entry name" value="PDI_b_family"/>
    <property type="match status" value="1"/>
</dbReference>
<keyword evidence="11" id="KW-0676">Redox-active center</keyword>
<dbReference type="GO" id="GO:0006457">
    <property type="term" value="P:protein folding"/>
    <property type="evidence" value="ECO:0007669"/>
    <property type="project" value="TreeGrafter"/>
</dbReference>